<dbReference type="PANTHER" id="PTHR24256">
    <property type="entry name" value="TRYPTASE-RELATED"/>
    <property type="match status" value="1"/>
</dbReference>
<evidence type="ECO:0000256" key="3">
    <source>
        <dbReference type="ARBA" id="ARBA00022801"/>
    </source>
</evidence>
<dbReference type="Gene3D" id="2.40.10.10">
    <property type="entry name" value="Trypsin-like serine proteases"/>
    <property type="match status" value="1"/>
</dbReference>
<dbReference type="PROSITE" id="PS00135">
    <property type="entry name" value="TRYPSIN_SER"/>
    <property type="match status" value="1"/>
</dbReference>
<evidence type="ECO:0000256" key="5">
    <source>
        <dbReference type="ARBA" id="ARBA00023157"/>
    </source>
</evidence>
<dbReference type="GO" id="GO:0006508">
    <property type="term" value="P:proteolysis"/>
    <property type="evidence" value="ECO:0007669"/>
    <property type="project" value="UniProtKB-KW"/>
</dbReference>
<dbReference type="InterPro" id="IPR009003">
    <property type="entry name" value="Peptidase_S1_PA"/>
</dbReference>
<dbReference type="GO" id="GO:0004252">
    <property type="term" value="F:serine-type endopeptidase activity"/>
    <property type="evidence" value="ECO:0007669"/>
    <property type="project" value="InterPro"/>
</dbReference>
<gene>
    <name evidence="8" type="ORF">NQ318_009579</name>
</gene>
<dbReference type="EMBL" id="JAPWTK010000205">
    <property type="protein sequence ID" value="KAJ8945839.1"/>
    <property type="molecule type" value="Genomic_DNA"/>
</dbReference>
<dbReference type="SMART" id="SM00020">
    <property type="entry name" value="Tryp_SPc"/>
    <property type="match status" value="1"/>
</dbReference>
<keyword evidence="2" id="KW-0732">Signal</keyword>
<evidence type="ECO:0000256" key="4">
    <source>
        <dbReference type="ARBA" id="ARBA00022825"/>
    </source>
</evidence>
<evidence type="ECO:0000256" key="6">
    <source>
        <dbReference type="ARBA" id="ARBA00024195"/>
    </source>
</evidence>
<evidence type="ECO:0000256" key="1">
    <source>
        <dbReference type="ARBA" id="ARBA00022670"/>
    </source>
</evidence>
<dbReference type="PROSITE" id="PS50240">
    <property type="entry name" value="TRYPSIN_DOM"/>
    <property type="match status" value="1"/>
</dbReference>
<feature type="domain" description="Peptidase S1" evidence="7">
    <location>
        <begin position="1"/>
        <end position="175"/>
    </location>
</feature>
<keyword evidence="4" id="KW-0720">Serine protease</keyword>
<sequence>MVEVSRGTAHVVQSIEIECIPLKSCPLMMELMTTKRIFGMTDFVKNSHCGFDEWSQPKVWCSKLDFCKTPDGRNESFSPVLKKASVPYVQTENCNDRSPRSRQLVESQVCVGLGNGVDSCNGDSGGPLMQEEYSNSEFVTYVMGVISYGFGECGTGPSVNTYVPYYTDWIKENIK</sequence>
<dbReference type="InterPro" id="IPR038565">
    <property type="entry name" value="CLIP_sf"/>
</dbReference>
<dbReference type="Pfam" id="PF12032">
    <property type="entry name" value="CLIP"/>
    <property type="match status" value="1"/>
</dbReference>
<name>A0AAV8Y4J5_9CUCU</name>
<dbReference type="Proteomes" id="UP001162162">
    <property type="component" value="Unassembled WGS sequence"/>
</dbReference>
<keyword evidence="3" id="KW-0378">Hydrolase</keyword>
<dbReference type="InterPro" id="IPR022700">
    <property type="entry name" value="CLIP"/>
</dbReference>
<dbReference type="AlphaFoldDB" id="A0AAV8Y4J5"/>
<organism evidence="8 9">
    <name type="scientific">Aromia moschata</name>
    <dbReference type="NCBI Taxonomy" id="1265417"/>
    <lineage>
        <taxon>Eukaryota</taxon>
        <taxon>Metazoa</taxon>
        <taxon>Ecdysozoa</taxon>
        <taxon>Arthropoda</taxon>
        <taxon>Hexapoda</taxon>
        <taxon>Insecta</taxon>
        <taxon>Pterygota</taxon>
        <taxon>Neoptera</taxon>
        <taxon>Endopterygota</taxon>
        <taxon>Coleoptera</taxon>
        <taxon>Polyphaga</taxon>
        <taxon>Cucujiformia</taxon>
        <taxon>Chrysomeloidea</taxon>
        <taxon>Cerambycidae</taxon>
        <taxon>Cerambycinae</taxon>
        <taxon>Callichromatini</taxon>
        <taxon>Aromia</taxon>
    </lineage>
</organism>
<evidence type="ECO:0000313" key="8">
    <source>
        <dbReference type="EMBL" id="KAJ8945839.1"/>
    </source>
</evidence>
<evidence type="ECO:0000259" key="7">
    <source>
        <dbReference type="PROSITE" id="PS50240"/>
    </source>
</evidence>
<dbReference type="InterPro" id="IPR051487">
    <property type="entry name" value="Ser/Thr_Proteases_Immune/Dev"/>
</dbReference>
<dbReference type="InterPro" id="IPR043504">
    <property type="entry name" value="Peptidase_S1_PA_chymotrypsin"/>
</dbReference>
<dbReference type="InterPro" id="IPR033116">
    <property type="entry name" value="TRYPSIN_SER"/>
</dbReference>
<comment type="caution">
    <text evidence="8">The sequence shown here is derived from an EMBL/GenBank/DDBJ whole genome shotgun (WGS) entry which is preliminary data.</text>
</comment>
<dbReference type="Pfam" id="PF00089">
    <property type="entry name" value="Trypsin"/>
    <property type="match status" value="1"/>
</dbReference>
<dbReference type="SUPFAM" id="SSF50494">
    <property type="entry name" value="Trypsin-like serine proteases"/>
    <property type="match status" value="1"/>
</dbReference>
<keyword evidence="1" id="KW-0645">Protease</keyword>
<protein>
    <recommendedName>
        <fullName evidence="7">Peptidase S1 domain-containing protein</fullName>
    </recommendedName>
</protein>
<comment type="similarity">
    <text evidence="6">Belongs to the peptidase S1 family. CLIP subfamily.</text>
</comment>
<accession>A0AAV8Y4J5</accession>
<dbReference type="InterPro" id="IPR001254">
    <property type="entry name" value="Trypsin_dom"/>
</dbReference>
<evidence type="ECO:0000313" key="9">
    <source>
        <dbReference type="Proteomes" id="UP001162162"/>
    </source>
</evidence>
<dbReference type="Gene3D" id="3.30.1640.30">
    <property type="match status" value="1"/>
</dbReference>
<proteinExistence type="inferred from homology"/>
<evidence type="ECO:0000256" key="2">
    <source>
        <dbReference type="ARBA" id="ARBA00022729"/>
    </source>
</evidence>
<keyword evidence="9" id="KW-1185">Reference proteome</keyword>
<reference evidence="8" key="1">
    <citation type="journal article" date="2023" name="Insect Mol. Biol.">
        <title>Genome sequencing provides insights into the evolution of gene families encoding plant cell wall-degrading enzymes in longhorned beetles.</title>
        <authorList>
            <person name="Shin N.R."/>
            <person name="Okamura Y."/>
            <person name="Kirsch R."/>
            <person name="Pauchet Y."/>
        </authorList>
    </citation>
    <scope>NUCLEOTIDE SEQUENCE</scope>
    <source>
        <strain evidence="8">AMC_N1</strain>
    </source>
</reference>
<keyword evidence="5" id="KW-1015">Disulfide bond</keyword>